<name>A0A6C0ISN9_9ZZZZ</name>
<protein>
    <submittedName>
        <fullName evidence="3">Uncharacterized protein</fullName>
    </submittedName>
</protein>
<accession>A0A6C0ISN9</accession>
<organism evidence="3">
    <name type="scientific">viral metagenome</name>
    <dbReference type="NCBI Taxonomy" id="1070528"/>
    <lineage>
        <taxon>unclassified sequences</taxon>
        <taxon>metagenomes</taxon>
        <taxon>organismal metagenomes</taxon>
    </lineage>
</organism>
<keyword evidence="2" id="KW-1133">Transmembrane helix</keyword>
<reference evidence="3" key="1">
    <citation type="journal article" date="2020" name="Nature">
        <title>Giant virus diversity and host interactions through global metagenomics.</title>
        <authorList>
            <person name="Schulz F."/>
            <person name="Roux S."/>
            <person name="Paez-Espino D."/>
            <person name="Jungbluth S."/>
            <person name="Walsh D.A."/>
            <person name="Denef V.J."/>
            <person name="McMahon K.D."/>
            <person name="Konstantinidis K.T."/>
            <person name="Eloe-Fadrosh E.A."/>
            <person name="Kyrpides N.C."/>
            <person name="Woyke T."/>
        </authorList>
    </citation>
    <scope>NUCLEOTIDE SEQUENCE</scope>
    <source>
        <strain evidence="3">GVMAG-M-3300024302-11</strain>
    </source>
</reference>
<proteinExistence type="predicted"/>
<dbReference type="EMBL" id="MN740254">
    <property type="protein sequence ID" value="QHT96228.1"/>
    <property type="molecule type" value="Genomic_DNA"/>
</dbReference>
<evidence type="ECO:0000313" key="3">
    <source>
        <dbReference type="EMBL" id="QHT96228.1"/>
    </source>
</evidence>
<evidence type="ECO:0000256" key="1">
    <source>
        <dbReference type="SAM" id="MobiDB-lite"/>
    </source>
</evidence>
<sequence>MFKESLIFVILSVIIYQLYIVYSEQDKRIMVNRPVVNNKQRQPMLKKIENNKPMQYETPQSFEHPILGKPTKIIQEGYLYIIHNPQPWNAIVFNPNKEIKYLFIITLVLDNSQKKSYTDKINKWSNIIQDIKFNTDSNELVIPAHDENTALGIANLVINNLKGDILLKNIIDNNLLHISISKIGSYSSVRNKIIEQILENNNNKQSNATEEHLEYVEDLAETINTVEENNNIGEENNNIRQENTNIGEESHNTGKANTIDEDPFAYEGNEFSYL</sequence>
<keyword evidence="2" id="KW-0812">Transmembrane</keyword>
<dbReference type="AlphaFoldDB" id="A0A6C0ISN9"/>
<evidence type="ECO:0000256" key="2">
    <source>
        <dbReference type="SAM" id="Phobius"/>
    </source>
</evidence>
<keyword evidence="2" id="KW-0472">Membrane</keyword>
<feature type="region of interest" description="Disordered" evidence="1">
    <location>
        <begin position="243"/>
        <end position="263"/>
    </location>
</feature>
<feature type="transmembrane region" description="Helical" evidence="2">
    <location>
        <begin position="6"/>
        <end position="23"/>
    </location>
</feature>